<dbReference type="Gene3D" id="1.10.10.10">
    <property type="entry name" value="Winged helix-like DNA-binding domain superfamily/Winged helix DNA-binding domain"/>
    <property type="match status" value="1"/>
</dbReference>
<comment type="caution">
    <text evidence="2">The sequence shown here is derived from an EMBL/GenBank/DDBJ whole genome shotgun (WGS) entry which is preliminary data.</text>
</comment>
<dbReference type="RefSeq" id="WP_170823221.1">
    <property type="nucleotide sequence ID" value="NZ_JAAOXG010000048.1"/>
</dbReference>
<dbReference type="InterPro" id="IPR036390">
    <property type="entry name" value="WH_DNA-bd_sf"/>
</dbReference>
<dbReference type="InterPro" id="IPR036388">
    <property type="entry name" value="WH-like_DNA-bd_sf"/>
</dbReference>
<dbReference type="Proteomes" id="UP000539052">
    <property type="component" value="Unassembled WGS sequence"/>
</dbReference>
<sequence>MTNRTELTERQKLVYDSIVDYQMQHGYAPSIRELCVICNLASTSSVYAHLKKLEELGYIRRREDAPRAISIV</sequence>
<dbReference type="Pfam" id="PF01726">
    <property type="entry name" value="LexA_DNA_bind"/>
    <property type="match status" value="1"/>
</dbReference>
<evidence type="ECO:0000259" key="1">
    <source>
        <dbReference type="Pfam" id="PF01726"/>
    </source>
</evidence>
<dbReference type="SUPFAM" id="SSF46785">
    <property type="entry name" value="Winged helix' DNA-binding domain"/>
    <property type="match status" value="1"/>
</dbReference>
<evidence type="ECO:0000313" key="2">
    <source>
        <dbReference type="EMBL" id="NNJ32116.1"/>
    </source>
</evidence>
<evidence type="ECO:0000313" key="3">
    <source>
        <dbReference type="Proteomes" id="UP000539052"/>
    </source>
</evidence>
<gene>
    <name evidence="2" type="ORF">G9470_20330</name>
</gene>
<accession>A0ABX1W077</accession>
<organism evidence="2 3">
    <name type="scientific">Lacrimispora defluvii</name>
    <dbReference type="NCBI Taxonomy" id="2719233"/>
    <lineage>
        <taxon>Bacteria</taxon>
        <taxon>Bacillati</taxon>
        <taxon>Bacillota</taxon>
        <taxon>Clostridia</taxon>
        <taxon>Lachnospirales</taxon>
        <taxon>Lachnospiraceae</taxon>
        <taxon>Lacrimispora</taxon>
    </lineage>
</organism>
<name>A0ABX1W077_9FIRM</name>
<dbReference type="InterPro" id="IPR006199">
    <property type="entry name" value="LexA_DNA-bd_dom"/>
</dbReference>
<proteinExistence type="predicted"/>
<dbReference type="EMBL" id="JAAOXG010000048">
    <property type="protein sequence ID" value="NNJ32116.1"/>
    <property type="molecule type" value="Genomic_DNA"/>
</dbReference>
<keyword evidence="3" id="KW-1185">Reference proteome</keyword>
<reference evidence="2 3" key="1">
    <citation type="submission" date="2020-03" db="EMBL/GenBank/DDBJ databases">
        <title>Genome Sequence of industrial isolate, B5A.</title>
        <authorList>
            <person name="Sharma S."/>
            <person name="Patil P.B."/>
            <person name="Korpole S."/>
        </authorList>
    </citation>
    <scope>NUCLEOTIDE SEQUENCE [LARGE SCALE GENOMIC DNA]</scope>
    <source>
        <strain evidence="2 3">PI-S10-B5A</strain>
    </source>
</reference>
<protein>
    <submittedName>
        <fullName evidence="2">LexA repressor</fullName>
    </submittedName>
</protein>
<feature type="domain" description="LexA repressor DNA-binding" evidence="1">
    <location>
        <begin position="5"/>
        <end position="68"/>
    </location>
</feature>